<dbReference type="GO" id="GO:0008484">
    <property type="term" value="F:sulfuric ester hydrolase activity"/>
    <property type="evidence" value="ECO:0007669"/>
    <property type="project" value="TreeGrafter"/>
</dbReference>
<keyword evidence="1" id="KW-0479">Metal-binding</keyword>
<organism evidence="5">
    <name type="scientific">marine sediment metagenome</name>
    <dbReference type="NCBI Taxonomy" id="412755"/>
    <lineage>
        <taxon>unclassified sequences</taxon>
        <taxon>metagenomes</taxon>
        <taxon>ecological metagenomes</taxon>
    </lineage>
</organism>
<dbReference type="GO" id="GO:0046872">
    <property type="term" value="F:metal ion binding"/>
    <property type="evidence" value="ECO:0007669"/>
    <property type="project" value="UniProtKB-KW"/>
</dbReference>
<keyword evidence="2" id="KW-0378">Hydrolase</keyword>
<dbReference type="SUPFAM" id="SSF53649">
    <property type="entry name" value="Alkaline phosphatase-like"/>
    <property type="match status" value="1"/>
</dbReference>
<proteinExistence type="predicted"/>
<gene>
    <name evidence="5" type="ORF">LCGC14_2486060</name>
</gene>
<accession>A0A0F9BU04</accession>
<dbReference type="PANTHER" id="PTHR45953:SF1">
    <property type="entry name" value="IDURONATE 2-SULFATASE"/>
    <property type="match status" value="1"/>
</dbReference>
<feature type="region of interest" description="Disordered" evidence="3">
    <location>
        <begin position="127"/>
        <end position="153"/>
    </location>
</feature>
<name>A0A0F9BU04_9ZZZZ</name>
<dbReference type="InterPro" id="IPR017850">
    <property type="entry name" value="Alkaline_phosphatase_core_sf"/>
</dbReference>
<dbReference type="InterPro" id="IPR000917">
    <property type="entry name" value="Sulfatase_N"/>
</dbReference>
<dbReference type="Gene3D" id="3.40.720.10">
    <property type="entry name" value="Alkaline Phosphatase, subunit A"/>
    <property type="match status" value="1"/>
</dbReference>
<evidence type="ECO:0000256" key="1">
    <source>
        <dbReference type="ARBA" id="ARBA00022723"/>
    </source>
</evidence>
<reference evidence="5" key="1">
    <citation type="journal article" date="2015" name="Nature">
        <title>Complex archaea that bridge the gap between prokaryotes and eukaryotes.</title>
        <authorList>
            <person name="Spang A."/>
            <person name="Saw J.H."/>
            <person name="Jorgensen S.L."/>
            <person name="Zaremba-Niedzwiedzka K."/>
            <person name="Martijn J."/>
            <person name="Lind A.E."/>
            <person name="van Eijk R."/>
            <person name="Schleper C."/>
            <person name="Guy L."/>
            <person name="Ettema T.J."/>
        </authorList>
    </citation>
    <scope>NUCLEOTIDE SEQUENCE</scope>
</reference>
<comment type="caution">
    <text evidence="5">The sequence shown here is derived from an EMBL/GenBank/DDBJ whole genome shotgun (WGS) entry which is preliminary data.</text>
</comment>
<feature type="non-terminal residue" evidence="5">
    <location>
        <position position="270"/>
    </location>
</feature>
<dbReference type="GO" id="GO:0005737">
    <property type="term" value="C:cytoplasm"/>
    <property type="evidence" value="ECO:0007669"/>
    <property type="project" value="TreeGrafter"/>
</dbReference>
<sequence>MANTSAGGTGRPPNILVIMSDEHNVGVTGCYGNEIARTPSLDALADRGISFDAAYTTSPLCVPARLSFTSGKYVSRIGAWGNNNWLAGDDVPSLPRIMTAAGYDAILCGKMHYDTTRRYGFTEVGGNLNDDRKTGRGGRRAADDTNVNTKGRDQRFGQFHPGDRSGILEYDRRVTAGTLEYLAGRGASDGPLFMLVGYLAPHFPLIVPEEFHKRYEGRVPMPVLPAGHVDSQPLNYHHLRRGFGVVETDPAMVRKGRELYYGLTEWVDVE</sequence>
<evidence type="ECO:0000256" key="3">
    <source>
        <dbReference type="SAM" id="MobiDB-lite"/>
    </source>
</evidence>
<evidence type="ECO:0000259" key="4">
    <source>
        <dbReference type="Pfam" id="PF00884"/>
    </source>
</evidence>
<evidence type="ECO:0000313" key="5">
    <source>
        <dbReference type="EMBL" id="KKL17387.1"/>
    </source>
</evidence>
<dbReference type="AlphaFoldDB" id="A0A0F9BU04"/>
<dbReference type="PANTHER" id="PTHR45953">
    <property type="entry name" value="IDURONATE 2-SULFATASE"/>
    <property type="match status" value="1"/>
</dbReference>
<evidence type="ECO:0000256" key="2">
    <source>
        <dbReference type="ARBA" id="ARBA00022801"/>
    </source>
</evidence>
<dbReference type="Pfam" id="PF00884">
    <property type="entry name" value="Sulfatase"/>
    <property type="match status" value="1"/>
</dbReference>
<protein>
    <recommendedName>
        <fullName evidence="4">Sulfatase N-terminal domain-containing protein</fullName>
    </recommendedName>
</protein>
<dbReference type="EMBL" id="LAZR01039279">
    <property type="protein sequence ID" value="KKL17387.1"/>
    <property type="molecule type" value="Genomic_DNA"/>
</dbReference>
<feature type="domain" description="Sulfatase N-terminal" evidence="4">
    <location>
        <begin position="13"/>
        <end position="220"/>
    </location>
</feature>